<evidence type="ECO:0000313" key="6">
    <source>
        <dbReference type="Proteomes" id="UP000234845"/>
    </source>
</evidence>
<dbReference type="InterPro" id="IPR039994">
    <property type="entry name" value="NO66-like"/>
</dbReference>
<dbReference type="SUPFAM" id="SSF51197">
    <property type="entry name" value="Clavaminate synthase-like"/>
    <property type="match status" value="1"/>
</dbReference>
<dbReference type="Gene3D" id="3.40.366.30">
    <property type="entry name" value="50S ribosomal protein L16 arginine hydroxylase, Chain A, Domain 2"/>
    <property type="match status" value="1"/>
</dbReference>
<dbReference type="AlphaFoldDB" id="A0A2N5Y2L0"/>
<dbReference type="InterPro" id="IPR003347">
    <property type="entry name" value="JmjC_dom"/>
</dbReference>
<gene>
    <name evidence="5" type="ORF">CWI75_08520</name>
</gene>
<keyword evidence="3" id="KW-0408">Iron</keyword>
<comment type="caution">
    <text evidence="5">The sequence shown here is derived from an EMBL/GenBank/DDBJ whole genome shotgun (WGS) entry which is preliminary data.</text>
</comment>
<dbReference type="SMART" id="SM00558">
    <property type="entry name" value="JmjC"/>
    <property type="match status" value="1"/>
</dbReference>
<organism evidence="5 6">
    <name type="scientific">Kineobactrum sediminis</name>
    <dbReference type="NCBI Taxonomy" id="1905677"/>
    <lineage>
        <taxon>Bacteria</taxon>
        <taxon>Pseudomonadati</taxon>
        <taxon>Pseudomonadota</taxon>
        <taxon>Gammaproteobacteria</taxon>
        <taxon>Cellvibrionales</taxon>
        <taxon>Halieaceae</taxon>
        <taxon>Kineobactrum</taxon>
    </lineage>
</organism>
<dbReference type="OrthoDB" id="9764016at2"/>
<evidence type="ECO:0000313" key="5">
    <source>
        <dbReference type="EMBL" id="PLW82618.1"/>
    </source>
</evidence>
<dbReference type="Pfam" id="PF08007">
    <property type="entry name" value="JmjC_2"/>
    <property type="match status" value="1"/>
</dbReference>
<name>A0A2N5Y2L0_9GAMM</name>
<dbReference type="EMBL" id="PKLZ01000007">
    <property type="protein sequence ID" value="PLW82618.1"/>
    <property type="molecule type" value="Genomic_DNA"/>
</dbReference>
<proteinExistence type="predicted"/>
<evidence type="ECO:0000256" key="2">
    <source>
        <dbReference type="ARBA" id="ARBA00022723"/>
    </source>
</evidence>
<feature type="domain" description="JmjC" evidence="4">
    <location>
        <begin position="91"/>
        <end position="219"/>
    </location>
</feature>
<dbReference type="GO" id="GO:0016706">
    <property type="term" value="F:2-oxoglutarate-dependent dioxygenase activity"/>
    <property type="evidence" value="ECO:0007669"/>
    <property type="project" value="TreeGrafter"/>
</dbReference>
<dbReference type="Proteomes" id="UP000234845">
    <property type="component" value="Unassembled WGS sequence"/>
</dbReference>
<evidence type="ECO:0000259" key="4">
    <source>
        <dbReference type="PROSITE" id="PS51184"/>
    </source>
</evidence>
<comment type="cofactor">
    <cofactor evidence="1">
        <name>Fe(2+)</name>
        <dbReference type="ChEBI" id="CHEBI:29033"/>
    </cofactor>
</comment>
<accession>A0A2N5Y2L0</accession>
<sequence length="371" mass="41352">MPVLTLDQDQFLARHWQREPLLLRDAVAGFKPPISADELAGLAMEEDVESRIIECREPLWQLHHGPFTADAFDRSHPWTLLVQGVDRYVDAVAELLDLVDFIPRWRLDDIMVSYASAGGGVGPHYDLYDVFLLQGEGERVWRIGQRCDDNTPLLPHPDLKLLADFHCQAEYRLQCGDILYVPPGVAHWGVSVDDSTCFSIGFRAPKAADLLSRWVDSRLEQLDASVLLTDPDRNPVGEPGEIRRQDIQRAQAQLSALLTPEEDESWFGELVTESETAYAEITTVNAALAQLRGAHARVVLVPGARVAWQALENSIRVFANGSSQLFPPGLRTTVCLLCKQGWLDNDTLQGTTVDTGQLLRFLLEHGGIDVD</sequence>
<dbReference type="GO" id="GO:0046872">
    <property type="term" value="F:metal ion binding"/>
    <property type="evidence" value="ECO:0007669"/>
    <property type="project" value="UniProtKB-KW"/>
</dbReference>
<dbReference type="PROSITE" id="PS51184">
    <property type="entry name" value="JMJC"/>
    <property type="match status" value="1"/>
</dbReference>
<keyword evidence="2" id="KW-0479">Metal-binding</keyword>
<dbReference type="PANTHER" id="PTHR13096:SF8">
    <property type="entry name" value="RIBOSOMAL OXYGENASE 1"/>
    <property type="match status" value="1"/>
</dbReference>
<dbReference type="RefSeq" id="WP_101521086.1">
    <property type="nucleotide sequence ID" value="NZ_PKLZ01000007.1"/>
</dbReference>
<protein>
    <submittedName>
        <fullName evidence="5">Cupin</fullName>
    </submittedName>
</protein>
<keyword evidence="6" id="KW-1185">Reference proteome</keyword>
<evidence type="ECO:0000256" key="3">
    <source>
        <dbReference type="ARBA" id="ARBA00023004"/>
    </source>
</evidence>
<reference evidence="6" key="1">
    <citation type="submission" date="2017-11" db="EMBL/GenBank/DDBJ databases">
        <title>The draft genome sequence of Chromatocurvus sp. F02.</title>
        <authorList>
            <person name="Du Z.-J."/>
            <person name="Chang Y.-Q."/>
        </authorList>
    </citation>
    <scope>NUCLEOTIDE SEQUENCE [LARGE SCALE GENOMIC DNA]</scope>
    <source>
        <strain evidence="6">F02</strain>
    </source>
</reference>
<dbReference type="Gene3D" id="2.60.120.650">
    <property type="entry name" value="Cupin"/>
    <property type="match status" value="1"/>
</dbReference>
<dbReference type="PANTHER" id="PTHR13096">
    <property type="entry name" value="MINA53 MYC INDUCED NUCLEAR ANTIGEN"/>
    <property type="match status" value="1"/>
</dbReference>
<evidence type="ECO:0000256" key="1">
    <source>
        <dbReference type="ARBA" id="ARBA00001954"/>
    </source>
</evidence>